<proteinExistence type="predicted"/>
<organism evidence="3 4">
    <name type="scientific">Paenibacillus puldeungensis</name>
    <dbReference type="NCBI Taxonomy" id="696536"/>
    <lineage>
        <taxon>Bacteria</taxon>
        <taxon>Bacillati</taxon>
        <taxon>Bacillota</taxon>
        <taxon>Bacilli</taxon>
        <taxon>Bacillales</taxon>
        <taxon>Paenibacillaceae</taxon>
        <taxon>Paenibacillus</taxon>
    </lineage>
</organism>
<protein>
    <submittedName>
        <fullName evidence="3">IucA/IucC family C-terminal-domain containing protein</fullName>
    </submittedName>
</protein>
<feature type="domain" description="Aerobactin siderophore biosynthesis IucA/IucC-like C-terminal" evidence="1">
    <location>
        <begin position="69"/>
        <end position="188"/>
    </location>
</feature>
<accession>A0ABW3RVR7</accession>
<dbReference type="InterPro" id="IPR022770">
    <property type="entry name" value="IucA/IucC-like_C"/>
</dbReference>
<keyword evidence="4" id="KW-1185">Reference proteome</keyword>
<evidence type="ECO:0000313" key="4">
    <source>
        <dbReference type="Proteomes" id="UP001597262"/>
    </source>
</evidence>
<reference evidence="4" key="1">
    <citation type="journal article" date="2019" name="Int. J. Syst. Evol. Microbiol.">
        <title>The Global Catalogue of Microorganisms (GCM) 10K type strain sequencing project: providing services to taxonomists for standard genome sequencing and annotation.</title>
        <authorList>
            <consortium name="The Broad Institute Genomics Platform"/>
            <consortium name="The Broad Institute Genome Sequencing Center for Infectious Disease"/>
            <person name="Wu L."/>
            <person name="Ma J."/>
        </authorList>
    </citation>
    <scope>NUCLEOTIDE SEQUENCE [LARGE SCALE GENOMIC DNA]</scope>
    <source>
        <strain evidence="4">CCUG 59189</strain>
    </source>
</reference>
<dbReference type="Proteomes" id="UP001597262">
    <property type="component" value="Unassembled WGS sequence"/>
</dbReference>
<feature type="domain" description="Ferric siderophore reductase C-terminal" evidence="2">
    <location>
        <begin position="236"/>
        <end position="258"/>
    </location>
</feature>
<gene>
    <name evidence="3" type="ORF">ACFQ3W_06665</name>
</gene>
<dbReference type="EMBL" id="JBHTLM010000003">
    <property type="protein sequence ID" value="MFD1175990.1"/>
    <property type="molecule type" value="Genomic_DNA"/>
</dbReference>
<comment type="caution">
    <text evidence="3">The sequence shown here is derived from an EMBL/GenBank/DDBJ whole genome shotgun (WGS) entry which is preliminary data.</text>
</comment>
<evidence type="ECO:0000313" key="3">
    <source>
        <dbReference type="EMBL" id="MFD1175990.1"/>
    </source>
</evidence>
<name>A0ABW3RVR7_9BACL</name>
<sequence length="261" mass="30241">MMNNAMDTWLEPEELEVLTAEYRLSLNPLAADSAFCIPFADLLNQEKCQHYLRRVGDIFETTSETATVSLFAKRYAYLVVASGLYAMSLFNKGLNVTLENGWIESSYQGEVWLPKARLLNTRISMPQAGLRKEWRDQIIQQMFAGNLSRVWNALSKTAKISKSVLWENTAIYVYWLYEKKYVEGASFEQRKQFEEDYHYLLHDAPAHLFGESRNPLQQFNSPKTTTSESDTPIRVRKTCCYYYLVSDEPNDYCSTCPKRGH</sequence>
<dbReference type="Pfam" id="PF06276">
    <property type="entry name" value="FhuF"/>
    <property type="match status" value="1"/>
</dbReference>
<dbReference type="Pfam" id="PF11575">
    <property type="entry name" value="FhuF_C"/>
    <property type="match status" value="1"/>
</dbReference>
<evidence type="ECO:0000259" key="2">
    <source>
        <dbReference type="Pfam" id="PF11575"/>
    </source>
</evidence>
<dbReference type="RefSeq" id="WP_379317883.1">
    <property type="nucleotide sequence ID" value="NZ_JBHTLM010000003.1"/>
</dbReference>
<dbReference type="InterPro" id="IPR024726">
    <property type="entry name" value="FhuF_C"/>
</dbReference>
<evidence type="ECO:0000259" key="1">
    <source>
        <dbReference type="Pfam" id="PF06276"/>
    </source>
</evidence>